<protein>
    <recommendedName>
        <fullName evidence="2">Lysozyme inhibitor LprI-like N-terminal domain-containing protein</fullName>
    </recommendedName>
</protein>
<reference evidence="3 4" key="2">
    <citation type="journal article" date="2010" name="PLoS ONE">
        <title>Complete genome sequence of the multiresistant taxonomic outlier Pseudomonas aeruginosa PA7.</title>
        <authorList>
            <person name="Roy P.H."/>
            <person name="Tetu S.G."/>
            <person name="Larouche A."/>
            <person name="Elbourne L."/>
            <person name="Tremblay S."/>
            <person name="Ren Q."/>
            <person name="Dodson R."/>
            <person name="Harkins D."/>
            <person name="Shay R."/>
            <person name="Watkins K."/>
            <person name="Mahamoud Y."/>
            <person name="Paulsen I.T."/>
        </authorList>
    </citation>
    <scope>NUCLEOTIDE SEQUENCE [LARGE SCALE GENOMIC DNA]</scope>
    <source>
        <strain evidence="3 4">PA7</strain>
    </source>
</reference>
<evidence type="ECO:0000313" key="3">
    <source>
        <dbReference type="EMBL" id="QCB64605.1"/>
    </source>
</evidence>
<dbReference type="Gene3D" id="1.20.1270.180">
    <property type="match status" value="1"/>
</dbReference>
<dbReference type="EMBL" id="CP000744">
    <property type="protein sequence ID" value="QCB64605.1"/>
    <property type="molecule type" value="Genomic_DNA"/>
</dbReference>
<keyword evidence="1" id="KW-0732">Signal</keyword>
<feature type="chain" id="PRO_5020040588" description="Lysozyme inhibitor LprI-like N-terminal domain-containing protein" evidence="1">
    <location>
        <begin position="32"/>
        <end position="140"/>
    </location>
</feature>
<dbReference type="AlphaFoldDB" id="A0A4D6FS66"/>
<organism evidence="3 4">
    <name type="scientific">Pseudomonas paraeruginosa (strain DSM 24068 / PA7)</name>
    <name type="common">Pseudomonas aeruginosa (strain PA7)</name>
    <dbReference type="NCBI Taxonomy" id="381754"/>
    <lineage>
        <taxon>Bacteria</taxon>
        <taxon>Pseudomonadati</taxon>
        <taxon>Pseudomonadota</taxon>
        <taxon>Gammaproteobacteria</taxon>
        <taxon>Pseudomonadales</taxon>
        <taxon>Pseudomonadaceae</taxon>
        <taxon>Pseudomonas</taxon>
        <taxon>Pseudomonas paraeruginosa</taxon>
    </lineage>
</organism>
<dbReference type="KEGG" id="pap:PSPA7_6432"/>
<dbReference type="RefSeq" id="WP_003150950.1">
    <property type="nucleotide sequence ID" value="NC_009656.1"/>
</dbReference>
<dbReference type="InterPro" id="IPR009739">
    <property type="entry name" value="LprI-like_N"/>
</dbReference>
<reference evidence="3 4" key="1">
    <citation type="submission" date="2007-06" db="EMBL/GenBank/DDBJ databases">
        <authorList>
            <person name="Dodson R.J."/>
            <person name="Harkins D."/>
            <person name="Paulsen I.T."/>
        </authorList>
    </citation>
    <scope>NUCLEOTIDE SEQUENCE [LARGE SCALE GENOMIC DNA]</scope>
    <source>
        <strain evidence="3 4">PA7</strain>
    </source>
</reference>
<sequence>MKITRTSKGLISSITSSAVFFLLTASNPANSEPITHPYTETYRKCINDSTNTVEQYSCIEEEHKIWDQKLNKAYKETLSSRVNPPAWKIAQRNWLKFRKSQCEIYNFKSNGSGDGVLEAVCELNLTIERTLQLEDSNWPS</sequence>
<dbReference type="Proteomes" id="UP000001582">
    <property type="component" value="Chromosome"/>
</dbReference>
<feature type="signal peptide" evidence="1">
    <location>
        <begin position="1"/>
        <end position="31"/>
    </location>
</feature>
<name>A0A4D6FS66_PSEP7</name>
<evidence type="ECO:0000313" key="4">
    <source>
        <dbReference type="Proteomes" id="UP000001582"/>
    </source>
</evidence>
<accession>A0A4D6FS66</accession>
<evidence type="ECO:0000256" key="1">
    <source>
        <dbReference type="SAM" id="SignalP"/>
    </source>
</evidence>
<evidence type="ECO:0000259" key="2">
    <source>
        <dbReference type="Pfam" id="PF07007"/>
    </source>
</evidence>
<proteinExistence type="predicted"/>
<gene>
    <name evidence="3" type="ordered locus">PSPA7_6432</name>
</gene>
<dbReference type="Pfam" id="PF07007">
    <property type="entry name" value="LprI"/>
    <property type="match status" value="1"/>
</dbReference>
<feature type="domain" description="Lysozyme inhibitor LprI-like N-terminal" evidence="2">
    <location>
        <begin position="45"/>
        <end position="133"/>
    </location>
</feature>